<protein>
    <submittedName>
        <fullName evidence="1">Uncharacterized protein</fullName>
    </submittedName>
</protein>
<organism evidence="1 2">
    <name type="scientific">Macroventuria anomochaeta</name>
    <dbReference type="NCBI Taxonomy" id="301207"/>
    <lineage>
        <taxon>Eukaryota</taxon>
        <taxon>Fungi</taxon>
        <taxon>Dikarya</taxon>
        <taxon>Ascomycota</taxon>
        <taxon>Pezizomycotina</taxon>
        <taxon>Dothideomycetes</taxon>
        <taxon>Pleosporomycetidae</taxon>
        <taxon>Pleosporales</taxon>
        <taxon>Pleosporineae</taxon>
        <taxon>Didymellaceae</taxon>
        <taxon>Macroventuria</taxon>
    </lineage>
</organism>
<dbReference type="Proteomes" id="UP000799754">
    <property type="component" value="Unassembled WGS sequence"/>
</dbReference>
<comment type="caution">
    <text evidence="1">The sequence shown here is derived from an EMBL/GenBank/DDBJ whole genome shotgun (WGS) entry which is preliminary data.</text>
</comment>
<evidence type="ECO:0000313" key="1">
    <source>
        <dbReference type="EMBL" id="KAF2627856.1"/>
    </source>
</evidence>
<accession>A0ACB6S138</accession>
<keyword evidence="2" id="KW-1185">Reference proteome</keyword>
<sequence length="113" mass="12062">MAAHLRNRARPESLHHAHFSRVTCSVDVEASRKFWIAAASTVGIVPYTIVVMTGKLDRLVELARRAEKGGGGELSASGCAEAESLLERWVVLKGVRSLFPLVGAVVAAVVLLA</sequence>
<gene>
    <name evidence="1" type="ORF">BU25DRAFT_45343</name>
</gene>
<proteinExistence type="predicted"/>
<dbReference type="EMBL" id="MU006715">
    <property type="protein sequence ID" value="KAF2627856.1"/>
    <property type="molecule type" value="Genomic_DNA"/>
</dbReference>
<name>A0ACB6S138_9PLEO</name>
<evidence type="ECO:0000313" key="2">
    <source>
        <dbReference type="Proteomes" id="UP000799754"/>
    </source>
</evidence>
<reference evidence="1" key="1">
    <citation type="journal article" date="2020" name="Stud. Mycol.">
        <title>101 Dothideomycetes genomes: a test case for predicting lifestyles and emergence of pathogens.</title>
        <authorList>
            <person name="Haridas S."/>
            <person name="Albert R."/>
            <person name="Binder M."/>
            <person name="Bloem J."/>
            <person name="Labutti K."/>
            <person name="Salamov A."/>
            <person name="Andreopoulos B."/>
            <person name="Baker S."/>
            <person name="Barry K."/>
            <person name="Bills G."/>
            <person name="Bluhm B."/>
            <person name="Cannon C."/>
            <person name="Castanera R."/>
            <person name="Culley D."/>
            <person name="Daum C."/>
            <person name="Ezra D."/>
            <person name="Gonzalez J."/>
            <person name="Henrissat B."/>
            <person name="Kuo A."/>
            <person name="Liang C."/>
            <person name="Lipzen A."/>
            <person name="Lutzoni F."/>
            <person name="Magnuson J."/>
            <person name="Mondo S."/>
            <person name="Nolan M."/>
            <person name="Ohm R."/>
            <person name="Pangilinan J."/>
            <person name="Park H.-J."/>
            <person name="Ramirez L."/>
            <person name="Alfaro M."/>
            <person name="Sun H."/>
            <person name="Tritt A."/>
            <person name="Yoshinaga Y."/>
            <person name="Zwiers L.-H."/>
            <person name="Turgeon B."/>
            <person name="Goodwin S."/>
            <person name="Spatafora J."/>
            <person name="Crous P."/>
            <person name="Grigoriev I."/>
        </authorList>
    </citation>
    <scope>NUCLEOTIDE SEQUENCE</scope>
    <source>
        <strain evidence="1">CBS 525.71</strain>
    </source>
</reference>